<dbReference type="Proteomes" id="UP001153555">
    <property type="component" value="Unassembled WGS sequence"/>
</dbReference>
<dbReference type="PANTHER" id="PTHR28650:SF1">
    <property type="entry name" value="PHOSPHATIDYLINOSITOL-GLYCAN BIOSYNTHESIS CLASS X PROTEIN"/>
    <property type="match status" value="1"/>
</dbReference>
<feature type="transmembrane region" description="Helical" evidence="10">
    <location>
        <begin position="167"/>
        <end position="187"/>
    </location>
</feature>
<comment type="pathway">
    <text evidence="2">Glycolipid biosynthesis; glycosylphosphatidylinositol-anchor biosynthesis.</text>
</comment>
<dbReference type="SMART" id="SM00780">
    <property type="entry name" value="PIG-X"/>
    <property type="match status" value="1"/>
</dbReference>
<keyword evidence="12" id="KW-1185">Reference proteome</keyword>
<name>A0A9N7P075_STRHE</name>
<proteinExistence type="inferred from homology"/>
<keyword evidence="9" id="KW-0325">Glycoprotein</keyword>
<evidence type="ECO:0000256" key="1">
    <source>
        <dbReference type="ARBA" id="ARBA00004389"/>
    </source>
</evidence>
<sequence>MTDRRRRPATLSVSRLVSRTFAGSEAANPRRLLFSEQRQPIPTGFTVDFEQPSPRRLLFRAAAAPSSGSEQLTTYEHQRLASFSTSSGRAAAKPSPFLFCFYPGRVSACRPQPLTAVFRPGRKAHESVPLSISAAALLSVLCSFHFDIVTYKLLLGVFADVQMEVRIGNFMIQLVLIFLITIGSTSYGQTDYLDRYIAKSYFEQYDTLVKEEFNSFIANEIPLGLSRVIEDKNYILPKLSSLHRLVIGEGSHRHLSTSLRFKLQRKLKSHLTAQSCEVIIIERLPSGVFADPFELQHLVERGVFTDAAVFGDKNLELPSFRSNQSVVEIHMSIASKVLSKTEDDSEVNLELPLHARYQPLGHGFSRVEFGQPDVFICCGLKLKVPDMNCMPFPISDMLQNNCSPVIWEIPCGSHEHAGLVSAVTFGFAIVAAMIIVLVSVCYSDGRTSNKPKLS</sequence>
<evidence type="ECO:0000256" key="2">
    <source>
        <dbReference type="ARBA" id="ARBA00004687"/>
    </source>
</evidence>
<dbReference type="OrthoDB" id="5546453at2759"/>
<reference evidence="11" key="1">
    <citation type="submission" date="2019-12" db="EMBL/GenBank/DDBJ databases">
        <authorList>
            <person name="Scholes J."/>
        </authorList>
    </citation>
    <scope>NUCLEOTIDE SEQUENCE</scope>
</reference>
<keyword evidence="4" id="KW-0337">GPI-anchor biosynthesis</keyword>
<dbReference type="GO" id="GO:0006506">
    <property type="term" value="P:GPI anchor biosynthetic process"/>
    <property type="evidence" value="ECO:0007669"/>
    <property type="project" value="UniProtKB-KW"/>
</dbReference>
<dbReference type="PANTHER" id="PTHR28650">
    <property type="entry name" value="PHOSPHATIDYLINOSITOL-GLYCAN BIOSYNTHESIS CLASS X PROTEIN"/>
    <property type="match status" value="1"/>
</dbReference>
<evidence type="ECO:0000256" key="3">
    <source>
        <dbReference type="ARBA" id="ARBA00010345"/>
    </source>
</evidence>
<organism evidence="11 12">
    <name type="scientific">Striga hermonthica</name>
    <name type="common">Purple witchweed</name>
    <name type="synonym">Buchnera hermonthica</name>
    <dbReference type="NCBI Taxonomy" id="68872"/>
    <lineage>
        <taxon>Eukaryota</taxon>
        <taxon>Viridiplantae</taxon>
        <taxon>Streptophyta</taxon>
        <taxon>Embryophyta</taxon>
        <taxon>Tracheophyta</taxon>
        <taxon>Spermatophyta</taxon>
        <taxon>Magnoliopsida</taxon>
        <taxon>eudicotyledons</taxon>
        <taxon>Gunneridae</taxon>
        <taxon>Pentapetalae</taxon>
        <taxon>asterids</taxon>
        <taxon>lamiids</taxon>
        <taxon>Lamiales</taxon>
        <taxon>Orobanchaceae</taxon>
        <taxon>Buchnereae</taxon>
        <taxon>Striga</taxon>
    </lineage>
</organism>
<dbReference type="EMBL" id="CACSLK010034598">
    <property type="protein sequence ID" value="CAA0841867.1"/>
    <property type="molecule type" value="Genomic_DNA"/>
</dbReference>
<evidence type="ECO:0000256" key="6">
    <source>
        <dbReference type="ARBA" id="ARBA00022824"/>
    </source>
</evidence>
<keyword evidence="8 10" id="KW-0472">Membrane</keyword>
<comment type="caution">
    <text evidence="11">The sequence shown here is derived from an EMBL/GenBank/DDBJ whole genome shotgun (WGS) entry which is preliminary data.</text>
</comment>
<gene>
    <name evidence="11" type="ORF">SHERM_07742</name>
</gene>
<dbReference type="Pfam" id="PF08320">
    <property type="entry name" value="PIG-X"/>
    <property type="match status" value="1"/>
</dbReference>
<dbReference type="InterPro" id="IPR013233">
    <property type="entry name" value="PIG-X/PBN1"/>
</dbReference>
<evidence type="ECO:0000256" key="5">
    <source>
        <dbReference type="ARBA" id="ARBA00022692"/>
    </source>
</evidence>
<comment type="subcellular location">
    <subcellularLocation>
        <location evidence="1">Endoplasmic reticulum membrane</location>
        <topology evidence="1">Single-pass membrane protein</topology>
    </subcellularLocation>
</comment>
<protein>
    <recommendedName>
        <fullName evidence="13">Phosphatidylinositol-glycan biosynthesis class X protein</fullName>
    </recommendedName>
</protein>
<dbReference type="GO" id="GO:0005789">
    <property type="term" value="C:endoplasmic reticulum membrane"/>
    <property type="evidence" value="ECO:0007669"/>
    <property type="project" value="UniProtKB-SubCell"/>
</dbReference>
<dbReference type="AlphaFoldDB" id="A0A9N7P075"/>
<evidence type="ECO:0000256" key="10">
    <source>
        <dbReference type="SAM" id="Phobius"/>
    </source>
</evidence>
<accession>A0A9N7P075</accession>
<comment type="similarity">
    <text evidence="3">Belongs to the PIGX family.</text>
</comment>
<keyword evidence="7 10" id="KW-1133">Transmembrane helix</keyword>
<keyword evidence="6" id="KW-0256">Endoplasmic reticulum</keyword>
<dbReference type="InterPro" id="IPR040039">
    <property type="entry name" value="PIGX"/>
</dbReference>
<evidence type="ECO:0008006" key="13">
    <source>
        <dbReference type="Google" id="ProtNLM"/>
    </source>
</evidence>
<evidence type="ECO:0000256" key="8">
    <source>
        <dbReference type="ARBA" id="ARBA00023136"/>
    </source>
</evidence>
<evidence type="ECO:0000256" key="4">
    <source>
        <dbReference type="ARBA" id="ARBA00022502"/>
    </source>
</evidence>
<evidence type="ECO:0000313" key="11">
    <source>
        <dbReference type="EMBL" id="CAA0841867.1"/>
    </source>
</evidence>
<keyword evidence="5 10" id="KW-0812">Transmembrane</keyword>
<feature type="transmembrane region" description="Helical" evidence="10">
    <location>
        <begin position="419"/>
        <end position="442"/>
    </location>
</feature>
<evidence type="ECO:0000256" key="9">
    <source>
        <dbReference type="ARBA" id="ARBA00023180"/>
    </source>
</evidence>
<evidence type="ECO:0000313" key="12">
    <source>
        <dbReference type="Proteomes" id="UP001153555"/>
    </source>
</evidence>
<feature type="transmembrane region" description="Helical" evidence="10">
    <location>
        <begin position="132"/>
        <end position="155"/>
    </location>
</feature>
<evidence type="ECO:0000256" key="7">
    <source>
        <dbReference type="ARBA" id="ARBA00022989"/>
    </source>
</evidence>